<keyword evidence="4" id="KW-0805">Transcription regulation</keyword>
<dbReference type="SUPFAM" id="SSF46689">
    <property type="entry name" value="Homeodomain-like"/>
    <property type="match status" value="1"/>
</dbReference>
<dbReference type="CDD" id="cd00009">
    <property type="entry name" value="AAA"/>
    <property type="match status" value="1"/>
</dbReference>
<name>A0A7X6H0W1_9RHOB</name>
<dbReference type="RefSeq" id="WP_168624363.1">
    <property type="nucleotide sequence ID" value="NZ_JAAZQQ010000006.1"/>
</dbReference>
<dbReference type="PANTHER" id="PTHR32071">
    <property type="entry name" value="TRANSCRIPTIONAL REGULATORY PROTEIN"/>
    <property type="match status" value="1"/>
</dbReference>
<comment type="caution">
    <text evidence="8">The sequence shown here is derived from an EMBL/GenBank/DDBJ whole genome shotgun (WGS) entry which is preliminary data.</text>
</comment>
<dbReference type="Proteomes" id="UP000526408">
    <property type="component" value="Unassembled WGS sequence"/>
</dbReference>
<dbReference type="Pfam" id="PF00158">
    <property type="entry name" value="Sigma54_activat"/>
    <property type="match status" value="1"/>
</dbReference>
<dbReference type="EMBL" id="JAAZQQ010000006">
    <property type="protein sequence ID" value="NKX45969.1"/>
    <property type="molecule type" value="Genomic_DNA"/>
</dbReference>
<dbReference type="SUPFAM" id="SSF52172">
    <property type="entry name" value="CheY-like"/>
    <property type="match status" value="1"/>
</dbReference>
<feature type="domain" description="Sigma-54 factor interaction" evidence="7">
    <location>
        <begin position="159"/>
        <end position="383"/>
    </location>
</feature>
<accession>A0A7X6H0W1</accession>
<dbReference type="InterPro" id="IPR002078">
    <property type="entry name" value="Sigma_54_int"/>
</dbReference>
<keyword evidence="6" id="KW-0804">Transcription</keyword>
<dbReference type="PROSITE" id="PS50045">
    <property type="entry name" value="SIGMA54_INTERACT_4"/>
    <property type="match status" value="1"/>
</dbReference>
<evidence type="ECO:0000256" key="3">
    <source>
        <dbReference type="ARBA" id="ARBA00023012"/>
    </source>
</evidence>
<dbReference type="InterPro" id="IPR002197">
    <property type="entry name" value="HTH_Fis"/>
</dbReference>
<evidence type="ECO:0000256" key="2">
    <source>
        <dbReference type="ARBA" id="ARBA00022840"/>
    </source>
</evidence>
<dbReference type="InterPro" id="IPR058031">
    <property type="entry name" value="AAA_lid_NorR"/>
</dbReference>
<dbReference type="PRINTS" id="PR01590">
    <property type="entry name" value="HTHFIS"/>
</dbReference>
<organism evidence="8 9">
    <name type="scientific">Roseicyclus persicicus</name>
    <dbReference type="NCBI Taxonomy" id="2650661"/>
    <lineage>
        <taxon>Bacteria</taxon>
        <taxon>Pseudomonadati</taxon>
        <taxon>Pseudomonadota</taxon>
        <taxon>Alphaproteobacteria</taxon>
        <taxon>Rhodobacterales</taxon>
        <taxon>Roseobacteraceae</taxon>
        <taxon>Roseicyclus</taxon>
    </lineage>
</organism>
<keyword evidence="3" id="KW-0902">Two-component regulatory system</keyword>
<dbReference type="GO" id="GO:0006355">
    <property type="term" value="P:regulation of DNA-templated transcription"/>
    <property type="evidence" value="ECO:0007669"/>
    <property type="project" value="InterPro"/>
</dbReference>
<keyword evidence="2" id="KW-0067">ATP-binding</keyword>
<dbReference type="AlphaFoldDB" id="A0A7X6H0W1"/>
<evidence type="ECO:0000313" key="8">
    <source>
        <dbReference type="EMBL" id="NKX45969.1"/>
    </source>
</evidence>
<dbReference type="Pfam" id="PF25601">
    <property type="entry name" value="AAA_lid_14"/>
    <property type="match status" value="1"/>
</dbReference>
<dbReference type="GO" id="GO:0000160">
    <property type="term" value="P:phosphorelay signal transduction system"/>
    <property type="evidence" value="ECO:0007669"/>
    <property type="project" value="UniProtKB-KW"/>
</dbReference>
<sequence>MKDEAAFRPSVLIVAPPRALRDRLAAALSRGMECLVADSCGKAMTLAQENVVEVVLCCVGPEAPDGATLLEEIGSHWPETVRIALAEDPTGPMPADLYQAVPPDMSEEGLRRMVRNAAQLFRVRRENDRMAFEMRYLARGAGPAMPHATGPALGFEALLRSPASPLNPVIAAARHLASFDVPILITGAPGTGKALLAQAIHDASLRADRPFLGLNAAGLTDDQLRLELIGLRNNGHSRIGLMQKAQRGTLYLGGIDRLPPDSQLWLARALTEGQVAVPGQAEALRLGFRLIAGAVTDLRAAVAEGRFLPELYHAVALGLLTLPPLADRRVDIPVLAQHLLFEAAARHCKQVRGLSDEALAFLSAWHWPGNLPEIENEIARMLIFSQDRTLGPDLISRHILQAAGTPADDASADAVLTGTGTLKDRVEEIERRILREVLTRMRWNKSKAAQELGLSRVGLRAKLDRYGLTPGVVDAPESEEV</sequence>
<evidence type="ECO:0000256" key="6">
    <source>
        <dbReference type="ARBA" id="ARBA00023163"/>
    </source>
</evidence>
<keyword evidence="1" id="KW-0547">Nucleotide-binding</keyword>
<dbReference type="Gene3D" id="3.40.50.300">
    <property type="entry name" value="P-loop containing nucleotide triphosphate hydrolases"/>
    <property type="match status" value="1"/>
</dbReference>
<evidence type="ECO:0000256" key="5">
    <source>
        <dbReference type="ARBA" id="ARBA00023125"/>
    </source>
</evidence>
<dbReference type="Pfam" id="PF02954">
    <property type="entry name" value="HTH_8"/>
    <property type="match status" value="1"/>
</dbReference>
<keyword evidence="5" id="KW-0238">DNA-binding</keyword>
<evidence type="ECO:0000259" key="7">
    <source>
        <dbReference type="PROSITE" id="PS50045"/>
    </source>
</evidence>
<dbReference type="InterPro" id="IPR011006">
    <property type="entry name" value="CheY-like_superfamily"/>
</dbReference>
<dbReference type="Gene3D" id="1.10.10.60">
    <property type="entry name" value="Homeodomain-like"/>
    <property type="match status" value="1"/>
</dbReference>
<dbReference type="Gene3D" id="3.40.50.2300">
    <property type="match status" value="1"/>
</dbReference>
<gene>
    <name evidence="8" type="ORF">HCU73_15345</name>
</gene>
<dbReference type="InterPro" id="IPR027417">
    <property type="entry name" value="P-loop_NTPase"/>
</dbReference>
<dbReference type="GO" id="GO:0043565">
    <property type="term" value="F:sequence-specific DNA binding"/>
    <property type="evidence" value="ECO:0007669"/>
    <property type="project" value="InterPro"/>
</dbReference>
<protein>
    <submittedName>
        <fullName evidence="8">Sigma-54-dependent Fis family transcriptional regulator</fullName>
    </submittedName>
</protein>
<evidence type="ECO:0000313" key="9">
    <source>
        <dbReference type="Proteomes" id="UP000526408"/>
    </source>
</evidence>
<proteinExistence type="predicted"/>
<dbReference type="InterPro" id="IPR009057">
    <property type="entry name" value="Homeodomain-like_sf"/>
</dbReference>
<reference evidence="8 9" key="1">
    <citation type="submission" date="2020-04" db="EMBL/GenBank/DDBJ databases">
        <authorList>
            <person name="Yoon J."/>
        </authorList>
    </citation>
    <scope>NUCLEOTIDE SEQUENCE [LARGE SCALE GENOMIC DNA]</scope>
    <source>
        <strain evidence="8 9">KMU-115</strain>
    </source>
</reference>
<evidence type="ECO:0000256" key="1">
    <source>
        <dbReference type="ARBA" id="ARBA00022741"/>
    </source>
</evidence>
<evidence type="ECO:0000256" key="4">
    <source>
        <dbReference type="ARBA" id="ARBA00023015"/>
    </source>
</evidence>
<dbReference type="PANTHER" id="PTHR32071:SF117">
    <property type="entry name" value="PTS-DEPENDENT DIHYDROXYACETONE KINASE OPERON REGULATORY PROTEIN-RELATED"/>
    <property type="match status" value="1"/>
</dbReference>
<dbReference type="SUPFAM" id="SSF52540">
    <property type="entry name" value="P-loop containing nucleoside triphosphate hydrolases"/>
    <property type="match status" value="1"/>
</dbReference>
<keyword evidence="9" id="KW-1185">Reference proteome</keyword>
<dbReference type="Gene3D" id="1.10.8.60">
    <property type="match status" value="1"/>
</dbReference>
<dbReference type="GO" id="GO:0005524">
    <property type="term" value="F:ATP binding"/>
    <property type="evidence" value="ECO:0007669"/>
    <property type="project" value="UniProtKB-KW"/>
</dbReference>